<name>A0A8J8K6X2_9FLAO</name>
<feature type="transmembrane region" description="Helical" evidence="1">
    <location>
        <begin position="68"/>
        <end position="101"/>
    </location>
</feature>
<dbReference type="InterPro" id="IPR045625">
    <property type="entry name" value="DUF6427"/>
</dbReference>
<gene>
    <name evidence="2" type="ORF">HNQ03_000479</name>
</gene>
<feature type="transmembrane region" description="Helical" evidence="1">
    <location>
        <begin position="152"/>
        <end position="176"/>
    </location>
</feature>
<keyword evidence="1" id="KW-0472">Membrane</keyword>
<keyword evidence="3" id="KW-1185">Reference proteome</keyword>
<sequence length="301" mass="35344">MFRLLSKESTIFSIPLYIGFLLVMLIFFNLFEISDFAIISTIVTFVGVALGYFCFNAIKLNYLYHLPLFLYTFFVFALYPGNLDIGIAVTLLSNSFIILILTDVNEDTNKKSYILIGTLLVINYIFLPTTWPMILFVILHVISTSQRIGLQLFRVIFGAALTIFSYFSVVYFLGYHSWNEAYLPFYYFNWTVDFQSLYPLIPVVLLLLYAVLDHFNNYNKKSPVSKYKYTFILIFTVAQLLTIVFYMGSHYEYLLLLALPISIILSRMLNFLPKYWMREVGLWSIIICLLIFKISYYFKYF</sequence>
<dbReference type="Proteomes" id="UP000610746">
    <property type="component" value="Unassembled WGS sequence"/>
</dbReference>
<evidence type="ECO:0000256" key="1">
    <source>
        <dbReference type="SAM" id="Phobius"/>
    </source>
</evidence>
<dbReference type="RefSeq" id="WP_173778040.1">
    <property type="nucleotide sequence ID" value="NZ_JABSNO010000002.1"/>
</dbReference>
<evidence type="ECO:0000313" key="2">
    <source>
        <dbReference type="EMBL" id="NRS91413.1"/>
    </source>
</evidence>
<keyword evidence="1" id="KW-1133">Transmembrane helix</keyword>
<accession>A0A8J8K6X2</accession>
<reference evidence="2" key="1">
    <citation type="submission" date="2020-05" db="EMBL/GenBank/DDBJ databases">
        <title>Genomic Encyclopedia of Type Strains, Phase IV (KMG-V): Genome sequencing to study the core and pangenomes of soil and plant-associated prokaryotes.</title>
        <authorList>
            <person name="Whitman W."/>
        </authorList>
    </citation>
    <scope>NUCLEOTIDE SEQUENCE</scope>
    <source>
        <strain evidence="2">16F</strain>
    </source>
</reference>
<evidence type="ECO:0000313" key="3">
    <source>
        <dbReference type="Proteomes" id="UP000610746"/>
    </source>
</evidence>
<feature type="transmembrane region" description="Helical" evidence="1">
    <location>
        <begin position="253"/>
        <end position="273"/>
    </location>
</feature>
<feature type="transmembrane region" description="Helical" evidence="1">
    <location>
        <begin position="37"/>
        <end position="56"/>
    </location>
</feature>
<proteinExistence type="predicted"/>
<dbReference type="Pfam" id="PF19992">
    <property type="entry name" value="DUF6427"/>
    <property type="match status" value="1"/>
</dbReference>
<feature type="transmembrane region" description="Helical" evidence="1">
    <location>
        <begin position="280"/>
        <end position="298"/>
    </location>
</feature>
<feature type="transmembrane region" description="Helical" evidence="1">
    <location>
        <begin position="12"/>
        <end position="31"/>
    </location>
</feature>
<feature type="transmembrane region" description="Helical" evidence="1">
    <location>
        <begin position="113"/>
        <end position="140"/>
    </location>
</feature>
<feature type="transmembrane region" description="Helical" evidence="1">
    <location>
        <begin position="227"/>
        <end position="247"/>
    </location>
</feature>
<organism evidence="2 3">
    <name type="scientific">Frigoriflavimonas asaccharolytica</name>
    <dbReference type="NCBI Taxonomy" id="2735899"/>
    <lineage>
        <taxon>Bacteria</taxon>
        <taxon>Pseudomonadati</taxon>
        <taxon>Bacteroidota</taxon>
        <taxon>Flavobacteriia</taxon>
        <taxon>Flavobacteriales</taxon>
        <taxon>Weeksellaceae</taxon>
        <taxon>Frigoriflavimonas</taxon>
    </lineage>
</organism>
<comment type="caution">
    <text evidence="2">The sequence shown here is derived from an EMBL/GenBank/DDBJ whole genome shotgun (WGS) entry which is preliminary data.</text>
</comment>
<feature type="transmembrane region" description="Helical" evidence="1">
    <location>
        <begin position="196"/>
        <end position="215"/>
    </location>
</feature>
<dbReference type="EMBL" id="JABSNO010000002">
    <property type="protein sequence ID" value="NRS91413.1"/>
    <property type="molecule type" value="Genomic_DNA"/>
</dbReference>
<keyword evidence="1" id="KW-0812">Transmembrane</keyword>
<dbReference type="AlphaFoldDB" id="A0A8J8K6X2"/>
<protein>
    <submittedName>
        <fullName evidence="2">Uncharacterized protein</fullName>
    </submittedName>
</protein>